<comment type="caution">
    <text evidence="2">The sequence shown here is derived from an EMBL/GenBank/DDBJ whole genome shotgun (WGS) entry which is preliminary data.</text>
</comment>
<protein>
    <submittedName>
        <fullName evidence="2">Acetyltransferase, GNAT family</fullName>
    </submittedName>
</protein>
<organism evidence="2 3">
    <name type="scientific">Sphingobacterium spiritivorum ATCC 33300</name>
    <dbReference type="NCBI Taxonomy" id="525372"/>
    <lineage>
        <taxon>Bacteria</taxon>
        <taxon>Pseudomonadati</taxon>
        <taxon>Bacteroidota</taxon>
        <taxon>Sphingobacteriia</taxon>
        <taxon>Sphingobacteriales</taxon>
        <taxon>Sphingobacteriaceae</taxon>
        <taxon>Sphingobacterium</taxon>
    </lineage>
</organism>
<dbReference type="InterPro" id="IPR000182">
    <property type="entry name" value="GNAT_dom"/>
</dbReference>
<dbReference type="PANTHER" id="PTHR43792:SF1">
    <property type="entry name" value="N-ACETYLTRANSFERASE DOMAIN-CONTAINING PROTEIN"/>
    <property type="match status" value="1"/>
</dbReference>
<dbReference type="Proteomes" id="UP000006241">
    <property type="component" value="Unassembled WGS sequence"/>
</dbReference>
<dbReference type="PROSITE" id="PS51186">
    <property type="entry name" value="GNAT"/>
    <property type="match status" value="1"/>
</dbReference>
<dbReference type="PANTHER" id="PTHR43792">
    <property type="entry name" value="GNAT FAMILY, PUTATIVE (AFU_ORTHOLOGUE AFUA_3G00765)-RELATED-RELATED"/>
    <property type="match status" value="1"/>
</dbReference>
<name>C2G0N7_SPHSI</name>
<dbReference type="SUPFAM" id="SSF55729">
    <property type="entry name" value="Acyl-CoA N-acyltransferases (Nat)"/>
    <property type="match status" value="1"/>
</dbReference>
<feature type="domain" description="N-acetyltransferase" evidence="1">
    <location>
        <begin position="9"/>
        <end position="167"/>
    </location>
</feature>
<dbReference type="EMBL" id="ACHB01000070">
    <property type="protein sequence ID" value="EEI91417.1"/>
    <property type="molecule type" value="Genomic_DNA"/>
</dbReference>
<dbReference type="RefSeq" id="WP_003008871.1">
    <property type="nucleotide sequence ID" value="NZ_GG668632.1"/>
</dbReference>
<reference evidence="2 3" key="1">
    <citation type="submission" date="2009-01" db="EMBL/GenBank/DDBJ databases">
        <authorList>
            <person name="Qin X."/>
            <person name="Bachman B."/>
            <person name="Battles P."/>
            <person name="Bell A."/>
            <person name="Bess C."/>
            <person name="Bickham C."/>
            <person name="Chaboub L."/>
            <person name="Chen D."/>
            <person name="Coyle M."/>
            <person name="Deiros D.R."/>
            <person name="Dinh H."/>
            <person name="Forbes L."/>
            <person name="Fowler G."/>
            <person name="Francisco L."/>
            <person name="Fu Q."/>
            <person name="Gubbala S."/>
            <person name="Hale W."/>
            <person name="Han Y."/>
            <person name="Hemphill L."/>
            <person name="Highlander S.K."/>
            <person name="Hirani K."/>
            <person name="Hogues M."/>
            <person name="Jackson L."/>
            <person name="Jakkamsetti A."/>
            <person name="Javaid M."/>
            <person name="Jiang H."/>
            <person name="Korchina V."/>
            <person name="Kovar C."/>
            <person name="Lara F."/>
            <person name="Lee S."/>
            <person name="Mata R."/>
            <person name="Mathew T."/>
            <person name="Moen C."/>
            <person name="Morales K."/>
            <person name="Munidasa M."/>
            <person name="Nazareth L."/>
            <person name="Ngo R."/>
            <person name="Nguyen L."/>
            <person name="Okwuonu G."/>
            <person name="Ongeri F."/>
            <person name="Patil S."/>
            <person name="Petrosino J."/>
            <person name="Pham C."/>
            <person name="Pham P."/>
            <person name="Pu L.-L."/>
            <person name="Puazo M."/>
            <person name="Raj R."/>
            <person name="Reid J."/>
            <person name="Rouhana J."/>
            <person name="Saada N."/>
            <person name="Shang Y."/>
            <person name="Simmons D."/>
            <person name="Thornton R."/>
            <person name="Warren J."/>
            <person name="Weissenberger G."/>
            <person name="Zhang J."/>
            <person name="Zhang L."/>
            <person name="Zhou C."/>
            <person name="Zhu D."/>
            <person name="Muzny D."/>
            <person name="Worley K."/>
            <person name="Gibbs R."/>
        </authorList>
    </citation>
    <scope>NUCLEOTIDE SEQUENCE [LARGE SCALE GENOMIC DNA]</scope>
    <source>
        <strain evidence="2 3">ATCC 33300</strain>
    </source>
</reference>
<accession>C2G0N7</accession>
<proteinExistence type="predicted"/>
<dbReference type="InterPro" id="IPR016181">
    <property type="entry name" value="Acyl_CoA_acyltransferase"/>
</dbReference>
<dbReference type="GO" id="GO:0016747">
    <property type="term" value="F:acyltransferase activity, transferring groups other than amino-acyl groups"/>
    <property type="evidence" value="ECO:0007669"/>
    <property type="project" value="InterPro"/>
</dbReference>
<dbReference type="Gene3D" id="3.40.630.30">
    <property type="match status" value="1"/>
</dbReference>
<dbReference type="Pfam" id="PF13302">
    <property type="entry name" value="Acetyltransf_3"/>
    <property type="match status" value="1"/>
</dbReference>
<dbReference type="HOGENOM" id="CLU_013985_3_1_10"/>
<keyword evidence="2" id="KW-0808">Transferase</keyword>
<evidence type="ECO:0000313" key="2">
    <source>
        <dbReference type="EMBL" id="EEI91417.1"/>
    </source>
</evidence>
<dbReference type="AlphaFoldDB" id="C2G0N7"/>
<gene>
    <name evidence="2" type="ORF">HMPREF0765_3137</name>
</gene>
<sequence>MLKKPGEEFIFEKFDQDDFELYYSLVRDEKVMAMITERAIPLSEAKADYEKILGINGLHSSFGYFKVKTAKTREFVGLAKLEVIAGDSTEAELGYILLPSHWGKGFGNQMASEMLMIARKEPQINKVTAIIDPQNIPSRKILVNNGFVSEGFRDYDGLPGEILSLVF</sequence>
<evidence type="ECO:0000313" key="3">
    <source>
        <dbReference type="Proteomes" id="UP000006241"/>
    </source>
</evidence>
<evidence type="ECO:0000259" key="1">
    <source>
        <dbReference type="PROSITE" id="PS51186"/>
    </source>
</evidence>
<dbReference type="InterPro" id="IPR051531">
    <property type="entry name" value="N-acetyltransferase"/>
</dbReference>